<evidence type="ECO:0000256" key="1">
    <source>
        <dbReference type="ARBA" id="ARBA00004651"/>
    </source>
</evidence>
<evidence type="ECO:0000256" key="8">
    <source>
        <dbReference type="ARBA" id="ARBA00022989"/>
    </source>
</evidence>
<evidence type="ECO:0000313" key="15">
    <source>
        <dbReference type="EMBL" id="QIM10259.1"/>
    </source>
</evidence>
<dbReference type="GO" id="GO:0005886">
    <property type="term" value="C:plasma membrane"/>
    <property type="evidence" value="ECO:0007669"/>
    <property type="project" value="UniProtKB-SubCell"/>
</dbReference>
<dbReference type="EC" id="3.6.1.27" evidence="3 14"/>
<comment type="subcellular location">
    <subcellularLocation>
        <location evidence="1 14">Cell membrane</location>
        <topology evidence="1 14">Multi-pass membrane protein</topology>
    </subcellularLocation>
</comment>
<keyword evidence="8 14" id="KW-1133">Transmembrane helix</keyword>
<dbReference type="AlphaFoldDB" id="A0A6G8F1V9"/>
<keyword evidence="14" id="KW-0573">Peptidoglycan synthesis</keyword>
<protein>
    <recommendedName>
        <fullName evidence="4 14">Undecaprenyl-diphosphatase</fullName>
        <ecNumber evidence="3 14">3.6.1.27</ecNumber>
    </recommendedName>
    <alternativeName>
        <fullName evidence="12 14">Bacitracin resistance protein</fullName>
    </alternativeName>
    <alternativeName>
        <fullName evidence="11 14">Undecaprenyl pyrophosphate phosphatase</fullName>
    </alternativeName>
</protein>
<gene>
    <name evidence="15" type="primary">uppP1</name>
    <name evidence="14" type="synonym">uppP</name>
    <name evidence="15" type="ORF">PlAlph_0130</name>
</gene>
<evidence type="ECO:0000256" key="14">
    <source>
        <dbReference type="HAMAP-Rule" id="MF_01006"/>
    </source>
</evidence>
<name>A0A6G8F1V9_9PROT</name>
<dbReference type="EMBL" id="MN990728">
    <property type="protein sequence ID" value="QIM10259.1"/>
    <property type="molecule type" value="Genomic_DNA"/>
</dbReference>
<keyword evidence="6 14" id="KW-0812">Transmembrane</keyword>
<accession>A0A6G8F1V9</accession>
<dbReference type="PANTHER" id="PTHR30622:SF4">
    <property type="entry name" value="UNDECAPRENYL-DIPHOSPHATASE"/>
    <property type="match status" value="1"/>
</dbReference>
<dbReference type="NCBIfam" id="NF001393">
    <property type="entry name" value="PRK00281.2-4"/>
    <property type="match status" value="1"/>
</dbReference>
<feature type="transmembrane region" description="Helical" evidence="14">
    <location>
        <begin position="218"/>
        <end position="238"/>
    </location>
</feature>
<evidence type="ECO:0000256" key="3">
    <source>
        <dbReference type="ARBA" id="ARBA00012374"/>
    </source>
</evidence>
<evidence type="ECO:0000256" key="4">
    <source>
        <dbReference type="ARBA" id="ARBA00021581"/>
    </source>
</evidence>
<proteinExistence type="inferred from homology"/>
<evidence type="ECO:0000256" key="10">
    <source>
        <dbReference type="ARBA" id="ARBA00023251"/>
    </source>
</evidence>
<comment type="miscellaneous">
    <text evidence="14">Bacitracin is thought to be involved in the inhibition of peptidoglycan synthesis by sequestering undecaprenyl diphosphate, thereby reducing the pool of lipid carrier available.</text>
</comment>
<dbReference type="Pfam" id="PF02673">
    <property type="entry name" value="BacA"/>
    <property type="match status" value="1"/>
</dbReference>
<dbReference type="HAMAP" id="MF_01006">
    <property type="entry name" value="Undec_diphosphatase"/>
    <property type="match status" value="1"/>
</dbReference>
<keyword evidence="5 14" id="KW-1003">Cell membrane</keyword>
<evidence type="ECO:0000256" key="7">
    <source>
        <dbReference type="ARBA" id="ARBA00022801"/>
    </source>
</evidence>
<keyword evidence="10 14" id="KW-0046">Antibiotic resistance</keyword>
<keyword evidence="14" id="KW-0961">Cell wall biogenesis/degradation</keyword>
<dbReference type="GO" id="GO:0071555">
    <property type="term" value="P:cell wall organization"/>
    <property type="evidence" value="ECO:0007669"/>
    <property type="project" value="UniProtKB-KW"/>
</dbReference>
<evidence type="ECO:0000256" key="2">
    <source>
        <dbReference type="ARBA" id="ARBA00010621"/>
    </source>
</evidence>
<reference evidence="15" key="1">
    <citation type="journal article" date="2020" name="J. ISSAAS">
        <title>Lactobacilli and other gastrointestinal microbiota of Peromyscus leucopus, reservoir host for agents of Lyme disease and other zoonoses in North America.</title>
        <authorList>
            <person name="Milovic A."/>
            <person name="Bassam K."/>
            <person name="Shao H."/>
            <person name="Chatzistamou I."/>
            <person name="Tufts D.M."/>
            <person name="Diuk-Wasser M."/>
            <person name="Barbour A.G."/>
        </authorList>
    </citation>
    <scope>NUCLEOTIDE SEQUENCE</scope>
    <source>
        <strain evidence="15">LL90</strain>
    </source>
</reference>
<dbReference type="GO" id="GO:0009252">
    <property type="term" value="P:peptidoglycan biosynthetic process"/>
    <property type="evidence" value="ECO:0007669"/>
    <property type="project" value="UniProtKB-KW"/>
</dbReference>
<organism evidence="15">
    <name type="scientific">uncultured Alphaproteobacteria bacterium</name>
    <dbReference type="NCBI Taxonomy" id="91750"/>
    <lineage>
        <taxon>Bacteria</taxon>
        <taxon>Pseudomonadati</taxon>
        <taxon>Pseudomonadota</taxon>
        <taxon>Alphaproteobacteria</taxon>
        <taxon>environmental samples</taxon>
    </lineage>
</organism>
<feature type="transmembrane region" description="Helical" evidence="14">
    <location>
        <begin position="47"/>
        <end position="65"/>
    </location>
</feature>
<feature type="transmembrane region" description="Helical" evidence="14">
    <location>
        <begin position="114"/>
        <end position="132"/>
    </location>
</feature>
<keyword evidence="14" id="KW-0133">Cell shape</keyword>
<comment type="catalytic activity">
    <reaction evidence="13 14">
        <text>di-trans,octa-cis-undecaprenyl diphosphate + H2O = di-trans,octa-cis-undecaprenyl phosphate + phosphate + H(+)</text>
        <dbReference type="Rhea" id="RHEA:28094"/>
        <dbReference type="ChEBI" id="CHEBI:15377"/>
        <dbReference type="ChEBI" id="CHEBI:15378"/>
        <dbReference type="ChEBI" id="CHEBI:43474"/>
        <dbReference type="ChEBI" id="CHEBI:58405"/>
        <dbReference type="ChEBI" id="CHEBI:60392"/>
        <dbReference type="EC" id="3.6.1.27"/>
    </reaction>
</comment>
<dbReference type="GO" id="GO:0046677">
    <property type="term" value="P:response to antibiotic"/>
    <property type="evidence" value="ECO:0007669"/>
    <property type="project" value="UniProtKB-UniRule"/>
</dbReference>
<evidence type="ECO:0000256" key="13">
    <source>
        <dbReference type="ARBA" id="ARBA00047594"/>
    </source>
</evidence>
<dbReference type="InterPro" id="IPR003824">
    <property type="entry name" value="UppP"/>
</dbReference>
<evidence type="ECO:0000256" key="11">
    <source>
        <dbReference type="ARBA" id="ARBA00032707"/>
    </source>
</evidence>
<evidence type="ECO:0000256" key="9">
    <source>
        <dbReference type="ARBA" id="ARBA00023136"/>
    </source>
</evidence>
<dbReference type="GO" id="GO:0050380">
    <property type="term" value="F:undecaprenyl-diphosphatase activity"/>
    <property type="evidence" value="ECO:0007669"/>
    <property type="project" value="UniProtKB-UniRule"/>
</dbReference>
<dbReference type="GO" id="GO:0008360">
    <property type="term" value="P:regulation of cell shape"/>
    <property type="evidence" value="ECO:0007669"/>
    <property type="project" value="UniProtKB-KW"/>
</dbReference>
<comment type="similarity">
    <text evidence="2 14">Belongs to the UppP family.</text>
</comment>
<dbReference type="PANTHER" id="PTHR30622">
    <property type="entry name" value="UNDECAPRENYL-DIPHOSPHATASE"/>
    <property type="match status" value="1"/>
</dbReference>
<evidence type="ECO:0000256" key="6">
    <source>
        <dbReference type="ARBA" id="ARBA00022692"/>
    </source>
</evidence>
<keyword evidence="7 14" id="KW-0378">Hydrolase</keyword>
<feature type="transmembrane region" description="Helical" evidence="14">
    <location>
        <begin position="185"/>
        <end position="206"/>
    </location>
</feature>
<evidence type="ECO:0000256" key="5">
    <source>
        <dbReference type="ARBA" id="ARBA00022475"/>
    </source>
</evidence>
<feature type="transmembrane region" description="Helical" evidence="14">
    <location>
        <begin position="86"/>
        <end position="108"/>
    </location>
</feature>
<evidence type="ECO:0000256" key="12">
    <source>
        <dbReference type="ARBA" id="ARBA00032932"/>
    </source>
</evidence>
<keyword evidence="9 14" id="KW-0472">Membrane</keyword>
<comment type="function">
    <text evidence="14">Catalyzes the dephosphorylation of undecaprenyl diphosphate (UPP). Confers resistance to bacitracin.</text>
</comment>
<feature type="transmembrane region" description="Helical" evidence="14">
    <location>
        <begin position="250"/>
        <end position="268"/>
    </location>
</feature>
<sequence length="270" mass="29620">MTMLQIIVLSVIQGFTEFLPVSSSGHLILLSKLTSFPDQGLDIDVAVHVGSIAAVMIYFAKDIWAMICGFFKARCAPSLQNYGSRLFWLIAVGTVPAAIAGLALHYYGMEGLRSTKIIGWNILLFGILLWFADKYTLSIRRIENMDWTDAVAIGLAQCLALIPGTSRSGITITMSRLLGIERREAAKFCMLLSIPTIAGAGLLVAYDMFKNGSPDIVFAAQGVFYSFIASLAAIWVMMNWLKTRTFLPFVVYRIALGIALLLYSYGYIGG</sequence>